<evidence type="ECO:0000256" key="4">
    <source>
        <dbReference type="ARBA" id="ARBA00023002"/>
    </source>
</evidence>
<dbReference type="GO" id="GO:0016705">
    <property type="term" value="F:oxidoreductase activity, acting on paired donors, with incorporation or reduction of molecular oxygen"/>
    <property type="evidence" value="ECO:0007669"/>
    <property type="project" value="InterPro"/>
</dbReference>
<proteinExistence type="inferred from homology"/>
<dbReference type="GO" id="GO:0020037">
    <property type="term" value="F:heme binding"/>
    <property type="evidence" value="ECO:0007669"/>
    <property type="project" value="InterPro"/>
</dbReference>
<evidence type="ECO:0000256" key="3">
    <source>
        <dbReference type="ARBA" id="ARBA00022723"/>
    </source>
</evidence>
<sequence length="440" mass="48687">MSLLSAARAACRRRVGPNPSLCAALGATRAMSTNPETATDVHARPSFPMMRPEASVPPEEYAKLRKTCPVSKAKLFDGSDIWLITKHRDLVDALRDQRFSKVRTHPDFPELVEGAKAAVEGREPTFVDMDPPDWTRFRGMFERWFAGGYVEKLRPTIRGHVKELLDGMQRASKPVNLHEAFSLPVAFKTIYGILGIPFEDFEFLSNNIAMRSSGSSTARDAAAAQQELVDYMEKLVKEKERNPGNDMLSEIVKNDLRNGNISRDQLIAHAFLLVVAGNATVASMINLGVVELLANPDQLAAFKEDPEACAPGLALEICRFHSASALALRRVALEDVQLGGQTIRKNEGIIALNMSANRDEEVFRNADKFDIRRPEVGEQVAYGAGIHRCIAEYLALVELQEAFKGLFGRFPNIKLAVDESELEWSAPQADVGLKSLPVTW</sequence>
<dbReference type="InterPro" id="IPR002397">
    <property type="entry name" value="Cyt_P450_B"/>
</dbReference>
<dbReference type="CDD" id="cd11030">
    <property type="entry name" value="CYP105-like"/>
    <property type="match status" value="1"/>
</dbReference>
<name>A0A2P6TWZ8_CHLSO</name>
<keyword evidence="4" id="KW-0560">Oxidoreductase</keyword>
<dbReference type="EMBL" id="LHPG02000005">
    <property type="protein sequence ID" value="PRW58571.1"/>
    <property type="molecule type" value="Genomic_DNA"/>
</dbReference>
<keyword evidence="9" id="KW-1185">Reference proteome</keyword>
<dbReference type="InterPro" id="IPR036396">
    <property type="entry name" value="Cyt_P450_sf"/>
</dbReference>
<keyword evidence="2" id="KW-0349">Heme</keyword>
<keyword evidence="6" id="KW-0503">Monooxygenase</keyword>
<dbReference type="InterPro" id="IPR001128">
    <property type="entry name" value="Cyt_P450"/>
</dbReference>
<protein>
    <submittedName>
        <fullName evidence="8">Cytochrome P450 55A3 isoform A</fullName>
    </submittedName>
</protein>
<dbReference type="GO" id="GO:0004497">
    <property type="term" value="F:monooxygenase activity"/>
    <property type="evidence" value="ECO:0007669"/>
    <property type="project" value="UniProtKB-KW"/>
</dbReference>
<evidence type="ECO:0000256" key="1">
    <source>
        <dbReference type="ARBA" id="ARBA00010617"/>
    </source>
</evidence>
<dbReference type="Gene3D" id="1.10.630.10">
    <property type="entry name" value="Cytochrome P450"/>
    <property type="match status" value="1"/>
</dbReference>
<gene>
    <name evidence="8" type="ORF">C2E21_3034</name>
</gene>
<accession>A0A2P6TWZ8</accession>
<organism evidence="8 9">
    <name type="scientific">Chlorella sorokiniana</name>
    <name type="common">Freshwater green alga</name>
    <dbReference type="NCBI Taxonomy" id="3076"/>
    <lineage>
        <taxon>Eukaryota</taxon>
        <taxon>Viridiplantae</taxon>
        <taxon>Chlorophyta</taxon>
        <taxon>core chlorophytes</taxon>
        <taxon>Trebouxiophyceae</taxon>
        <taxon>Chlorellales</taxon>
        <taxon>Chlorellaceae</taxon>
        <taxon>Chlorella clade</taxon>
        <taxon>Chlorella</taxon>
    </lineage>
</organism>
<reference evidence="8 9" key="1">
    <citation type="journal article" date="2018" name="Plant J.">
        <title>Genome sequences of Chlorella sorokiniana UTEX 1602 and Micractinium conductrix SAG 241.80: implications to maltose excretion by a green alga.</title>
        <authorList>
            <person name="Arriola M.B."/>
            <person name="Velmurugan N."/>
            <person name="Zhang Y."/>
            <person name="Plunkett M.H."/>
            <person name="Hondzo H."/>
            <person name="Barney B.M."/>
        </authorList>
    </citation>
    <scope>NUCLEOTIDE SEQUENCE [LARGE SCALE GENOMIC DNA]</scope>
    <source>
        <strain evidence="9">UTEX 1602</strain>
    </source>
</reference>
<dbReference type="STRING" id="3076.A0A2P6TWZ8"/>
<dbReference type="GO" id="GO:0005506">
    <property type="term" value="F:iron ion binding"/>
    <property type="evidence" value="ECO:0007669"/>
    <property type="project" value="InterPro"/>
</dbReference>
<comment type="similarity">
    <text evidence="1">Belongs to the cytochrome P450 family.</text>
</comment>
<dbReference type="PANTHER" id="PTHR46696">
    <property type="entry name" value="P450, PUTATIVE (EUROFUNG)-RELATED"/>
    <property type="match status" value="1"/>
</dbReference>
<dbReference type="Proteomes" id="UP000239899">
    <property type="component" value="Unassembled WGS sequence"/>
</dbReference>
<dbReference type="FunFam" id="1.10.630.10:FF:000018">
    <property type="entry name" value="Cytochrome P450 monooxygenase"/>
    <property type="match status" value="1"/>
</dbReference>
<dbReference type="PANTHER" id="PTHR46696:SF6">
    <property type="entry name" value="P450, PUTATIVE (EUROFUNG)-RELATED"/>
    <property type="match status" value="1"/>
</dbReference>
<evidence type="ECO:0000256" key="5">
    <source>
        <dbReference type="ARBA" id="ARBA00023004"/>
    </source>
</evidence>
<evidence type="ECO:0000256" key="7">
    <source>
        <dbReference type="SAM" id="MobiDB-lite"/>
    </source>
</evidence>
<keyword evidence="5" id="KW-0408">Iron</keyword>
<feature type="region of interest" description="Disordered" evidence="7">
    <location>
        <begin position="34"/>
        <end position="54"/>
    </location>
</feature>
<evidence type="ECO:0000313" key="9">
    <source>
        <dbReference type="Proteomes" id="UP000239899"/>
    </source>
</evidence>
<keyword evidence="3" id="KW-0479">Metal-binding</keyword>
<evidence type="ECO:0000256" key="2">
    <source>
        <dbReference type="ARBA" id="ARBA00022617"/>
    </source>
</evidence>
<dbReference type="PRINTS" id="PR00359">
    <property type="entry name" value="BP450"/>
</dbReference>
<dbReference type="SUPFAM" id="SSF48264">
    <property type="entry name" value="Cytochrome P450"/>
    <property type="match status" value="1"/>
</dbReference>
<dbReference type="Pfam" id="PF00067">
    <property type="entry name" value="p450"/>
    <property type="match status" value="1"/>
</dbReference>
<comment type="caution">
    <text evidence="8">The sequence shown here is derived from an EMBL/GenBank/DDBJ whole genome shotgun (WGS) entry which is preliminary data.</text>
</comment>
<evidence type="ECO:0000256" key="6">
    <source>
        <dbReference type="ARBA" id="ARBA00023033"/>
    </source>
</evidence>
<dbReference type="AlphaFoldDB" id="A0A2P6TWZ8"/>
<evidence type="ECO:0000313" key="8">
    <source>
        <dbReference type="EMBL" id="PRW58571.1"/>
    </source>
</evidence>
<dbReference type="OrthoDB" id="3945418at2759"/>